<dbReference type="PROSITE" id="PS51068">
    <property type="entry name" value="FPG_CAT"/>
    <property type="match status" value="1"/>
</dbReference>
<dbReference type="InterPro" id="IPR015887">
    <property type="entry name" value="DNA_glyclase_Znf_dom_DNA_BS"/>
</dbReference>
<comment type="function">
    <text evidence="15">Involved in base excision repair of DNA damaged by oxidation or by mutagenic agents. Acts as DNA glycosylase that recognizes and removes damaged bases. Has a preference for oxidized purines, such as 7,8-dihydro-8-oxoguanine (8-oxoG). Has AP (apurinic/apyrimidinic) lyase activity and introduces nicks in the DNA strand. Cleaves the DNA backbone by beta-delta elimination to generate a single-strand break at the site of the removed base with both 3'- and 5'-phosphates.</text>
</comment>
<keyword evidence="13 15" id="KW-0326">Glycosidase</keyword>
<proteinExistence type="inferred from homology"/>
<feature type="active site" description="Proton donor; for beta-elimination activity" evidence="15">
    <location>
        <position position="59"/>
    </location>
</feature>
<keyword evidence="5 15" id="KW-0227">DNA damage</keyword>
<evidence type="ECO:0000256" key="13">
    <source>
        <dbReference type="ARBA" id="ARBA00023295"/>
    </source>
</evidence>
<keyword evidence="9 15" id="KW-0238">DNA-binding</keyword>
<evidence type="ECO:0000256" key="15">
    <source>
        <dbReference type="HAMAP-Rule" id="MF_00103"/>
    </source>
</evidence>
<comment type="similarity">
    <text evidence="2 15">Belongs to the FPG family.</text>
</comment>
<gene>
    <name evidence="15 18" type="primary">mutM</name>
    <name evidence="15" type="synonym">fpg</name>
    <name evidence="18" type="ORF">SSCH_510004</name>
</gene>
<keyword evidence="10 15" id="KW-0234">DNA repair</keyword>
<evidence type="ECO:0000259" key="16">
    <source>
        <dbReference type="PROSITE" id="PS51066"/>
    </source>
</evidence>
<feature type="binding site" evidence="15">
    <location>
        <position position="93"/>
    </location>
    <ligand>
        <name>DNA</name>
        <dbReference type="ChEBI" id="CHEBI:16991"/>
    </ligand>
</feature>
<feature type="domain" description="FPG-type" evidence="16">
    <location>
        <begin position="240"/>
        <end position="274"/>
    </location>
</feature>
<comment type="catalytic activity">
    <reaction evidence="14 15">
        <text>2'-deoxyribonucleotide-(2'-deoxyribose 5'-phosphate)-2'-deoxyribonucleotide-DNA = a 3'-end 2'-deoxyribonucleotide-(2,3-dehydro-2,3-deoxyribose 5'-phosphate)-DNA + a 5'-end 5'-phospho-2'-deoxyribonucleoside-DNA + H(+)</text>
        <dbReference type="Rhea" id="RHEA:66592"/>
        <dbReference type="Rhea" id="RHEA-COMP:13180"/>
        <dbReference type="Rhea" id="RHEA-COMP:16897"/>
        <dbReference type="Rhea" id="RHEA-COMP:17067"/>
        <dbReference type="ChEBI" id="CHEBI:15378"/>
        <dbReference type="ChEBI" id="CHEBI:136412"/>
        <dbReference type="ChEBI" id="CHEBI:157695"/>
        <dbReference type="ChEBI" id="CHEBI:167181"/>
        <dbReference type="EC" id="4.2.99.18"/>
    </reaction>
</comment>
<dbReference type="GO" id="GO:0008270">
    <property type="term" value="F:zinc ion binding"/>
    <property type="evidence" value="ECO:0007669"/>
    <property type="project" value="UniProtKB-UniRule"/>
</dbReference>
<dbReference type="EMBL" id="CDRZ01000249">
    <property type="protein sequence ID" value="CEO89525.1"/>
    <property type="molecule type" value="Genomic_DNA"/>
</dbReference>
<evidence type="ECO:0000256" key="7">
    <source>
        <dbReference type="ARBA" id="ARBA00022801"/>
    </source>
</evidence>
<dbReference type="PANTHER" id="PTHR22993">
    <property type="entry name" value="FORMAMIDOPYRIMIDINE-DNA GLYCOSYLASE"/>
    <property type="match status" value="1"/>
</dbReference>
<dbReference type="HAMAP" id="MF_00103">
    <property type="entry name" value="Fapy_DNA_glycosyl"/>
    <property type="match status" value="1"/>
</dbReference>
<evidence type="ECO:0000313" key="18">
    <source>
        <dbReference type="EMBL" id="CEO89525.1"/>
    </source>
</evidence>
<dbReference type="Gene3D" id="3.20.190.10">
    <property type="entry name" value="MutM-like, N-terminal"/>
    <property type="match status" value="1"/>
</dbReference>
<keyword evidence="11 15" id="KW-0456">Lyase</keyword>
<dbReference type="SUPFAM" id="SSF46946">
    <property type="entry name" value="S13-like H2TH domain"/>
    <property type="match status" value="1"/>
</dbReference>
<dbReference type="InterPro" id="IPR010979">
    <property type="entry name" value="Ribosomal_uS13-like_H2TH"/>
</dbReference>
<keyword evidence="7 15" id="KW-0378">Hydrolase</keyword>
<dbReference type="GO" id="GO:0006284">
    <property type="term" value="P:base-excision repair"/>
    <property type="evidence" value="ECO:0007669"/>
    <property type="project" value="InterPro"/>
</dbReference>
<reference evidence="19" key="1">
    <citation type="submission" date="2015-01" db="EMBL/GenBank/DDBJ databases">
        <authorList>
            <person name="Manzoor Shahid"/>
            <person name="Zubair Saima"/>
        </authorList>
    </citation>
    <scope>NUCLEOTIDE SEQUENCE [LARGE SCALE GENOMIC DNA]</scope>
    <source>
        <strain evidence="19">Sp3</strain>
    </source>
</reference>
<dbReference type="PROSITE" id="PS51066">
    <property type="entry name" value="ZF_FPG_2"/>
    <property type="match status" value="1"/>
</dbReference>
<dbReference type="InterPro" id="IPR012319">
    <property type="entry name" value="FPG_cat"/>
</dbReference>
<dbReference type="GO" id="GO:0003684">
    <property type="term" value="F:damaged DNA binding"/>
    <property type="evidence" value="ECO:0007669"/>
    <property type="project" value="InterPro"/>
</dbReference>
<dbReference type="GO" id="GO:0003690">
    <property type="term" value="F:double-stranded DNA binding"/>
    <property type="evidence" value="ECO:0007669"/>
    <property type="project" value="UniProtKB-ARBA"/>
</dbReference>
<evidence type="ECO:0000256" key="11">
    <source>
        <dbReference type="ARBA" id="ARBA00023239"/>
    </source>
</evidence>
<dbReference type="InterPro" id="IPR015886">
    <property type="entry name" value="H2TH_FPG"/>
</dbReference>
<keyword evidence="6 15" id="KW-0863">Zinc-finger</keyword>
<dbReference type="Pfam" id="PF06831">
    <property type="entry name" value="H2TH"/>
    <property type="match status" value="1"/>
</dbReference>
<dbReference type="NCBIfam" id="NF002211">
    <property type="entry name" value="PRK01103.1"/>
    <property type="match status" value="1"/>
</dbReference>
<accession>A0A0B7MHI4</accession>
<evidence type="ECO:0000256" key="8">
    <source>
        <dbReference type="ARBA" id="ARBA00022833"/>
    </source>
</evidence>
<dbReference type="EC" id="4.2.99.18" evidence="15"/>
<dbReference type="InterPro" id="IPR020629">
    <property type="entry name" value="FPG_Glyclase"/>
</dbReference>
<dbReference type="CDD" id="cd08966">
    <property type="entry name" value="EcFpg-like_N"/>
    <property type="match status" value="1"/>
</dbReference>
<name>A0A0B7MHI4_9FIRM</name>
<dbReference type="EC" id="3.2.2.23" evidence="15"/>
<comment type="cofactor">
    <cofactor evidence="15">
        <name>Zn(2+)</name>
        <dbReference type="ChEBI" id="CHEBI:29105"/>
    </cofactor>
    <text evidence="15">Binds 1 zinc ion per subunit.</text>
</comment>
<evidence type="ECO:0000256" key="5">
    <source>
        <dbReference type="ARBA" id="ARBA00022763"/>
    </source>
</evidence>
<evidence type="ECO:0000256" key="2">
    <source>
        <dbReference type="ARBA" id="ARBA00009409"/>
    </source>
</evidence>
<dbReference type="GO" id="GO:0034039">
    <property type="term" value="F:8-oxo-7,8-dihydroguanine DNA N-glycosylase activity"/>
    <property type="evidence" value="ECO:0007669"/>
    <property type="project" value="TreeGrafter"/>
</dbReference>
<feature type="domain" description="Formamidopyrimidine-DNA glycosylase catalytic" evidence="17">
    <location>
        <begin position="2"/>
        <end position="115"/>
    </location>
</feature>
<keyword evidence="8 15" id="KW-0862">Zinc</keyword>
<dbReference type="InterPro" id="IPR035937">
    <property type="entry name" value="FPG_N"/>
</dbReference>
<feature type="binding site" evidence="15">
    <location>
        <position position="112"/>
    </location>
    <ligand>
        <name>DNA</name>
        <dbReference type="ChEBI" id="CHEBI:16991"/>
    </ligand>
</feature>
<dbReference type="InterPro" id="IPR010663">
    <property type="entry name" value="Znf_FPG/IleRS"/>
</dbReference>
<feature type="active site" description="Proton donor" evidence="15">
    <location>
        <position position="3"/>
    </location>
</feature>
<feature type="binding site" evidence="15">
    <location>
        <position position="155"/>
    </location>
    <ligand>
        <name>DNA</name>
        <dbReference type="ChEBI" id="CHEBI:16991"/>
    </ligand>
</feature>
<evidence type="ECO:0000256" key="4">
    <source>
        <dbReference type="ARBA" id="ARBA00022723"/>
    </source>
</evidence>
<dbReference type="GO" id="GO:0140078">
    <property type="term" value="F:class I DNA-(apurinic or apyrimidinic site) endonuclease activity"/>
    <property type="evidence" value="ECO:0007669"/>
    <property type="project" value="UniProtKB-EC"/>
</dbReference>
<dbReference type="NCBIfam" id="TIGR00577">
    <property type="entry name" value="fpg"/>
    <property type="match status" value="1"/>
</dbReference>
<comment type="catalytic activity">
    <reaction evidence="1 15">
        <text>Hydrolysis of DNA containing ring-opened 7-methylguanine residues, releasing 2,6-diamino-4-hydroxy-5-(N-methyl)formamidopyrimidine.</text>
        <dbReference type="EC" id="3.2.2.23"/>
    </reaction>
</comment>
<dbReference type="FunFam" id="1.10.8.50:FF:000003">
    <property type="entry name" value="Formamidopyrimidine-DNA glycosylase"/>
    <property type="match status" value="1"/>
</dbReference>
<dbReference type="OrthoDB" id="9800855at2"/>
<keyword evidence="19" id="KW-1185">Reference proteome</keyword>
<dbReference type="Pfam" id="PF06827">
    <property type="entry name" value="zf-FPG_IleRS"/>
    <property type="match status" value="1"/>
</dbReference>
<dbReference type="PROSITE" id="PS01242">
    <property type="entry name" value="ZF_FPG_1"/>
    <property type="match status" value="1"/>
</dbReference>
<dbReference type="Pfam" id="PF01149">
    <property type="entry name" value="Fapy_DNA_glyco"/>
    <property type="match status" value="1"/>
</dbReference>
<dbReference type="Gene3D" id="1.10.8.50">
    <property type="match status" value="1"/>
</dbReference>
<dbReference type="SMART" id="SM01232">
    <property type="entry name" value="H2TH"/>
    <property type="match status" value="1"/>
</dbReference>
<comment type="subunit">
    <text evidence="3 15">Monomer.</text>
</comment>
<evidence type="ECO:0000256" key="14">
    <source>
        <dbReference type="ARBA" id="ARBA00044632"/>
    </source>
</evidence>
<dbReference type="PANTHER" id="PTHR22993:SF9">
    <property type="entry name" value="FORMAMIDOPYRIMIDINE-DNA GLYCOSYLASE"/>
    <property type="match status" value="1"/>
</dbReference>
<evidence type="ECO:0000256" key="6">
    <source>
        <dbReference type="ARBA" id="ARBA00022771"/>
    </source>
</evidence>
<evidence type="ECO:0000256" key="10">
    <source>
        <dbReference type="ARBA" id="ARBA00023204"/>
    </source>
</evidence>
<evidence type="ECO:0000313" key="19">
    <source>
        <dbReference type="Proteomes" id="UP000046155"/>
    </source>
</evidence>
<dbReference type="SUPFAM" id="SSF81624">
    <property type="entry name" value="N-terminal domain of MutM-like DNA repair proteins"/>
    <property type="match status" value="1"/>
</dbReference>
<evidence type="ECO:0000256" key="1">
    <source>
        <dbReference type="ARBA" id="ARBA00001668"/>
    </source>
</evidence>
<dbReference type="InterPro" id="IPR000214">
    <property type="entry name" value="Znf_DNA_glyclase/AP_lyase"/>
</dbReference>
<feature type="active site" description="Schiff-base intermediate with DNA" evidence="15">
    <location>
        <position position="2"/>
    </location>
</feature>
<dbReference type="AlphaFoldDB" id="A0A0B7MHI4"/>
<evidence type="ECO:0000256" key="12">
    <source>
        <dbReference type="ARBA" id="ARBA00023268"/>
    </source>
</evidence>
<dbReference type="SMART" id="SM00898">
    <property type="entry name" value="Fapy_DNA_glyco"/>
    <property type="match status" value="1"/>
</dbReference>
<protein>
    <recommendedName>
        <fullName evidence="15">Formamidopyrimidine-DNA glycosylase</fullName>
        <shortName evidence="15">Fapy-DNA glycosylase</shortName>
        <ecNumber evidence="15">3.2.2.23</ecNumber>
    </recommendedName>
    <alternativeName>
        <fullName evidence="15">DNA-(apurinic or apyrimidinic site) lyase MutM</fullName>
        <shortName evidence="15">AP lyase MutM</shortName>
        <ecNumber evidence="15">4.2.99.18</ecNumber>
    </alternativeName>
</protein>
<evidence type="ECO:0000259" key="17">
    <source>
        <dbReference type="PROSITE" id="PS51068"/>
    </source>
</evidence>
<sequence>MPELPEVETILRSLEPKALGHVIRKVTVIHEKTIKKPDPELFASSLQGQKITGFNRWGKYLLMEIGSSMVLVIHLRMTGRLIFSEAGFPVNKHTRVIFYLDQGMEIHFQDIRKFGTMHLLNRQDLDTFPPFMALGYDALDSRLTLDLFLERLKGRRGQVKELLLNQSFIAGVGNIYANEILFKAGIHPQRPADSLNIQEQKKLYMALRSVLKSAIRYHGTTLRDYVDGDGNQGEFQNKLRVHSRAGKPCPSCGNSIVRIKQGGRSSYYCPSCQK</sequence>
<dbReference type="Proteomes" id="UP000046155">
    <property type="component" value="Unassembled WGS sequence"/>
</dbReference>
<evidence type="ECO:0000256" key="9">
    <source>
        <dbReference type="ARBA" id="ARBA00023125"/>
    </source>
</evidence>
<evidence type="ECO:0000256" key="3">
    <source>
        <dbReference type="ARBA" id="ARBA00011245"/>
    </source>
</evidence>
<keyword evidence="4 15" id="KW-0479">Metal-binding</keyword>
<keyword evidence="12 15" id="KW-0511">Multifunctional enzyme</keyword>
<organism evidence="18 19">
    <name type="scientific">Syntrophaceticus schinkii</name>
    <dbReference type="NCBI Taxonomy" id="499207"/>
    <lineage>
        <taxon>Bacteria</taxon>
        <taxon>Bacillati</taxon>
        <taxon>Bacillota</taxon>
        <taxon>Clostridia</taxon>
        <taxon>Thermoanaerobacterales</taxon>
        <taxon>Thermoanaerobacterales Family III. Incertae Sedis</taxon>
        <taxon>Syntrophaceticus</taxon>
    </lineage>
</organism>
<dbReference type="SUPFAM" id="SSF57716">
    <property type="entry name" value="Glucocorticoid receptor-like (DNA-binding domain)"/>
    <property type="match status" value="1"/>
</dbReference>
<feature type="active site" description="Proton donor; for delta-elimination activity" evidence="15">
    <location>
        <position position="264"/>
    </location>
</feature>